<dbReference type="STRING" id="1231657.A0A1Y1YUY8"/>
<dbReference type="Gene3D" id="3.90.550.50">
    <property type="match status" value="1"/>
</dbReference>
<evidence type="ECO:0000256" key="9">
    <source>
        <dbReference type="ARBA" id="ARBA00022968"/>
    </source>
</evidence>
<dbReference type="GO" id="GO:0000166">
    <property type="term" value="F:nucleotide binding"/>
    <property type="evidence" value="ECO:0007669"/>
    <property type="project" value="UniProtKB-KW"/>
</dbReference>
<evidence type="ECO:0000256" key="5">
    <source>
        <dbReference type="ARBA" id="ARBA00022676"/>
    </source>
</evidence>
<dbReference type="EMBL" id="MCFA01000165">
    <property type="protein sequence ID" value="ORY01811.1"/>
    <property type="molecule type" value="Genomic_DNA"/>
</dbReference>
<feature type="domain" description="Fringe-like glycosyltransferase" evidence="12">
    <location>
        <begin position="180"/>
        <end position="254"/>
    </location>
</feature>
<dbReference type="Pfam" id="PF02434">
    <property type="entry name" value="Fringe"/>
    <property type="match status" value="1"/>
</dbReference>
<evidence type="ECO:0000256" key="4">
    <source>
        <dbReference type="ARBA" id="ARBA00012557"/>
    </source>
</evidence>
<keyword evidence="11" id="KW-0472">Membrane</keyword>
<keyword evidence="6" id="KW-0808">Transferase</keyword>
<name>A0A1Y1YUY8_9PLEO</name>
<organism evidence="13 14">
    <name type="scientific">Clohesyomyces aquaticus</name>
    <dbReference type="NCBI Taxonomy" id="1231657"/>
    <lineage>
        <taxon>Eukaryota</taxon>
        <taxon>Fungi</taxon>
        <taxon>Dikarya</taxon>
        <taxon>Ascomycota</taxon>
        <taxon>Pezizomycotina</taxon>
        <taxon>Dothideomycetes</taxon>
        <taxon>Pleosporomycetidae</taxon>
        <taxon>Pleosporales</taxon>
        <taxon>Lindgomycetaceae</taxon>
        <taxon>Clohesyomyces</taxon>
    </lineage>
</organism>
<proteinExistence type="inferred from homology"/>
<dbReference type="GO" id="GO:0016263">
    <property type="term" value="F:glycoprotein-N-acetylgalactosamine 3-beta-galactosyltransferase activity"/>
    <property type="evidence" value="ECO:0007669"/>
    <property type="project" value="UniProtKB-EC"/>
</dbReference>
<gene>
    <name evidence="13" type="ORF">BCR34DRAFT_90366</name>
</gene>
<evidence type="ECO:0000256" key="1">
    <source>
        <dbReference type="ARBA" id="ARBA00004606"/>
    </source>
</evidence>
<dbReference type="OrthoDB" id="414175at2759"/>
<keyword evidence="10" id="KW-1133">Transmembrane helix</keyword>
<evidence type="ECO:0000256" key="2">
    <source>
        <dbReference type="ARBA" id="ARBA00004922"/>
    </source>
</evidence>
<evidence type="ECO:0000313" key="13">
    <source>
        <dbReference type="EMBL" id="ORY01811.1"/>
    </source>
</evidence>
<keyword evidence="5" id="KW-0328">Glycosyltransferase</keyword>
<comment type="caution">
    <text evidence="13">The sequence shown here is derived from an EMBL/GenBank/DDBJ whole genome shotgun (WGS) entry which is preliminary data.</text>
</comment>
<dbReference type="PANTHER" id="PTHR23033:SF43">
    <property type="entry name" value="APPLE DOMAIN-CONTAINING PROTEIN"/>
    <property type="match status" value="1"/>
</dbReference>
<evidence type="ECO:0000256" key="11">
    <source>
        <dbReference type="ARBA" id="ARBA00023136"/>
    </source>
</evidence>
<keyword evidence="7" id="KW-0812">Transmembrane</keyword>
<evidence type="ECO:0000256" key="8">
    <source>
        <dbReference type="ARBA" id="ARBA00022741"/>
    </source>
</evidence>
<dbReference type="EC" id="2.4.1.122" evidence="4"/>
<keyword evidence="14" id="KW-1185">Reference proteome</keyword>
<evidence type="ECO:0000313" key="14">
    <source>
        <dbReference type="Proteomes" id="UP000193144"/>
    </source>
</evidence>
<reference evidence="13 14" key="1">
    <citation type="submission" date="2016-07" db="EMBL/GenBank/DDBJ databases">
        <title>Pervasive Adenine N6-methylation of Active Genes in Fungi.</title>
        <authorList>
            <consortium name="DOE Joint Genome Institute"/>
            <person name="Mondo S.J."/>
            <person name="Dannebaum R.O."/>
            <person name="Kuo R.C."/>
            <person name="Labutti K."/>
            <person name="Haridas S."/>
            <person name="Kuo A."/>
            <person name="Salamov A."/>
            <person name="Ahrendt S.R."/>
            <person name="Lipzen A."/>
            <person name="Sullivan W."/>
            <person name="Andreopoulos W.B."/>
            <person name="Clum A."/>
            <person name="Lindquist E."/>
            <person name="Daum C."/>
            <person name="Ramamoorthy G.K."/>
            <person name="Gryganskyi A."/>
            <person name="Culley D."/>
            <person name="Magnuson J.K."/>
            <person name="James T.Y."/>
            <person name="O'Malley M.A."/>
            <person name="Stajich J.E."/>
            <person name="Spatafora J.W."/>
            <person name="Visel A."/>
            <person name="Grigoriev I.V."/>
        </authorList>
    </citation>
    <scope>NUCLEOTIDE SEQUENCE [LARGE SCALE GENOMIC DNA]</scope>
    <source>
        <strain evidence="13 14">CBS 115471</strain>
    </source>
</reference>
<keyword evidence="8" id="KW-0547">Nucleotide-binding</keyword>
<keyword evidence="9" id="KW-0735">Signal-anchor</keyword>
<comment type="subcellular location">
    <subcellularLocation>
        <location evidence="1">Membrane</location>
        <topology evidence="1">Single-pass type II membrane protein</topology>
    </subcellularLocation>
</comment>
<dbReference type="PANTHER" id="PTHR23033">
    <property type="entry name" value="BETA1,3-GALACTOSYLTRANSFERASE"/>
    <property type="match status" value="1"/>
</dbReference>
<evidence type="ECO:0000256" key="3">
    <source>
        <dbReference type="ARBA" id="ARBA00006462"/>
    </source>
</evidence>
<evidence type="ECO:0000256" key="6">
    <source>
        <dbReference type="ARBA" id="ARBA00022679"/>
    </source>
</evidence>
<dbReference type="GO" id="GO:0016020">
    <property type="term" value="C:membrane"/>
    <property type="evidence" value="ECO:0007669"/>
    <property type="project" value="UniProtKB-SubCell"/>
</dbReference>
<comment type="similarity">
    <text evidence="3">Belongs to the glycosyltransferase 31 family. Beta3-Gal-T subfamily.</text>
</comment>
<comment type="pathway">
    <text evidence="2">Protein modification; protein glycosylation.</text>
</comment>
<evidence type="ECO:0000256" key="10">
    <source>
        <dbReference type="ARBA" id="ARBA00022989"/>
    </source>
</evidence>
<evidence type="ECO:0000256" key="7">
    <source>
        <dbReference type="ARBA" id="ARBA00022692"/>
    </source>
</evidence>
<dbReference type="InterPro" id="IPR026050">
    <property type="entry name" value="C1GALT1/C1GALT1_chp1"/>
</dbReference>
<dbReference type="Proteomes" id="UP000193144">
    <property type="component" value="Unassembled WGS sequence"/>
</dbReference>
<dbReference type="InterPro" id="IPR003378">
    <property type="entry name" value="Fringe-like_glycosylTrfase"/>
</dbReference>
<evidence type="ECO:0000259" key="12">
    <source>
        <dbReference type="Pfam" id="PF02434"/>
    </source>
</evidence>
<accession>A0A1Y1YUY8</accession>
<protein>
    <recommendedName>
        <fullName evidence="4">N-acetylgalactosaminide beta-1,3-galactosyltransferase</fullName>
        <ecNumber evidence="4">2.4.1.122</ecNumber>
    </recommendedName>
</protein>
<sequence length="481" mass="54216">MFMMSAGGSKFSRRPLRFLVPVVVFLLVAYSLSKASNRTRSVSASSPSQTYYSKKTKSFFPPLSSPSIGDPNPDFCQGFPTQLLEDVQIVLKTSAMESEKLKAHLATVTSCIENLIIVSDHEERLGEHHHVLDILAELPDSYAVNSSEFAAYQDEGRDMVHSREAWKLDRFKFLPMVDKAHDVAPNAKWYVFLESDVYYFWDTLFRLLDQLDHREPHYMGSPTSGTQNRYFASGAAGFVISQGLMKKLHPKVGSKSEDWNGEMAQSPLSVRYEDWIKEDCCGDAVLGYAILNATGTRMESLFPTFSGEQLKAVKVDRERWCVPLLSLHKMSPENMESLWKWERTRPFTEKAFVYSTLLSYTHSHLRDSPQLSYWDNQITSAPQPNNAPCHKSAASCASECAKDDACLQWSYSQTVCRFAPYVSLGNSVNSENGGQGEFVSGWDTEKMEELGWRAEAEADGRESCGRVAWVKPRVGEEGEVM</sequence>
<dbReference type="AlphaFoldDB" id="A0A1Y1YUY8"/>